<dbReference type="Gene3D" id="3.30.160.60">
    <property type="entry name" value="Classic Zinc Finger"/>
    <property type="match status" value="1"/>
</dbReference>
<dbReference type="FunFam" id="3.30.160.60:FF:000325">
    <property type="entry name" value="ZFP90 zinc finger protein"/>
    <property type="match status" value="1"/>
</dbReference>
<keyword evidence="9" id="KW-0539">Nucleus</keyword>
<name>A0A1J1IRW3_9DIPT</name>
<evidence type="ECO:0000256" key="5">
    <source>
        <dbReference type="ARBA" id="ARBA00022833"/>
    </source>
</evidence>
<keyword evidence="6" id="KW-0805">Transcription regulation</keyword>
<feature type="domain" description="C2H2-type" evidence="11">
    <location>
        <begin position="25"/>
        <end position="52"/>
    </location>
</feature>
<evidence type="ECO:0000313" key="13">
    <source>
        <dbReference type="Proteomes" id="UP000183832"/>
    </source>
</evidence>
<evidence type="ECO:0000256" key="6">
    <source>
        <dbReference type="ARBA" id="ARBA00023015"/>
    </source>
</evidence>
<evidence type="ECO:0000259" key="11">
    <source>
        <dbReference type="PROSITE" id="PS50157"/>
    </source>
</evidence>
<comment type="subcellular location">
    <subcellularLocation>
        <location evidence="1">Nucleus</location>
    </subcellularLocation>
</comment>
<keyword evidence="5" id="KW-0862">Zinc</keyword>
<dbReference type="PROSITE" id="PS50157">
    <property type="entry name" value="ZINC_FINGER_C2H2_2"/>
    <property type="match status" value="1"/>
</dbReference>
<proteinExistence type="predicted"/>
<dbReference type="PROSITE" id="PS00028">
    <property type="entry name" value="ZINC_FINGER_C2H2_1"/>
    <property type="match status" value="1"/>
</dbReference>
<evidence type="ECO:0000256" key="8">
    <source>
        <dbReference type="ARBA" id="ARBA00023163"/>
    </source>
</evidence>
<gene>
    <name evidence="12" type="ORF">CLUMA_CG015235</name>
</gene>
<dbReference type="GO" id="GO:0008270">
    <property type="term" value="F:zinc ion binding"/>
    <property type="evidence" value="ECO:0007669"/>
    <property type="project" value="UniProtKB-KW"/>
</dbReference>
<dbReference type="GO" id="GO:0005634">
    <property type="term" value="C:nucleus"/>
    <property type="evidence" value="ECO:0007669"/>
    <property type="project" value="UniProtKB-SubCell"/>
</dbReference>
<evidence type="ECO:0000256" key="3">
    <source>
        <dbReference type="ARBA" id="ARBA00022737"/>
    </source>
</evidence>
<organism evidence="12 13">
    <name type="scientific">Clunio marinus</name>
    <dbReference type="NCBI Taxonomy" id="568069"/>
    <lineage>
        <taxon>Eukaryota</taxon>
        <taxon>Metazoa</taxon>
        <taxon>Ecdysozoa</taxon>
        <taxon>Arthropoda</taxon>
        <taxon>Hexapoda</taxon>
        <taxon>Insecta</taxon>
        <taxon>Pterygota</taxon>
        <taxon>Neoptera</taxon>
        <taxon>Endopterygota</taxon>
        <taxon>Diptera</taxon>
        <taxon>Nematocera</taxon>
        <taxon>Chironomoidea</taxon>
        <taxon>Chironomidae</taxon>
        <taxon>Clunio</taxon>
    </lineage>
</organism>
<dbReference type="InterPro" id="IPR036236">
    <property type="entry name" value="Znf_C2H2_sf"/>
</dbReference>
<evidence type="ECO:0000313" key="12">
    <source>
        <dbReference type="EMBL" id="CRL01830.1"/>
    </source>
</evidence>
<evidence type="ECO:0000256" key="10">
    <source>
        <dbReference type="PROSITE-ProRule" id="PRU00042"/>
    </source>
</evidence>
<dbReference type="GO" id="GO:0003677">
    <property type="term" value="F:DNA binding"/>
    <property type="evidence" value="ECO:0007669"/>
    <property type="project" value="UniProtKB-KW"/>
</dbReference>
<keyword evidence="3" id="KW-0677">Repeat</keyword>
<keyword evidence="2" id="KW-0479">Metal-binding</keyword>
<sequence>ICGKCYKLIAPFLHHIKCHDNRFDFPCRYCEKKFRVSRDRMLHERTHTGDFFLCTITTLRNLAQNDMKKLMDRKR</sequence>
<evidence type="ECO:0000256" key="2">
    <source>
        <dbReference type="ARBA" id="ARBA00022723"/>
    </source>
</evidence>
<evidence type="ECO:0000256" key="4">
    <source>
        <dbReference type="ARBA" id="ARBA00022771"/>
    </source>
</evidence>
<keyword evidence="13" id="KW-1185">Reference proteome</keyword>
<dbReference type="AlphaFoldDB" id="A0A1J1IRW3"/>
<feature type="non-terminal residue" evidence="12">
    <location>
        <position position="1"/>
    </location>
</feature>
<dbReference type="SUPFAM" id="SSF57667">
    <property type="entry name" value="beta-beta-alpha zinc fingers"/>
    <property type="match status" value="1"/>
</dbReference>
<dbReference type="OrthoDB" id="654211at2759"/>
<dbReference type="EMBL" id="CVRI01000057">
    <property type="protein sequence ID" value="CRL01830.1"/>
    <property type="molecule type" value="Genomic_DNA"/>
</dbReference>
<protein>
    <submittedName>
        <fullName evidence="12">CLUMA_CG015235, isoform A</fullName>
    </submittedName>
</protein>
<evidence type="ECO:0000256" key="1">
    <source>
        <dbReference type="ARBA" id="ARBA00004123"/>
    </source>
</evidence>
<accession>A0A1J1IRW3</accession>
<keyword evidence="4 10" id="KW-0863">Zinc-finger</keyword>
<dbReference type="Proteomes" id="UP000183832">
    <property type="component" value="Unassembled WGS sequence"/>
</dbReference>
<evidence type="ECO:0000256" key="9">
    <source>
        <dbReference type="ARBA" id="ARBA00023242"/>
    </source>
</evidence>
<keyword evidence="8" id="KW-0804">Transcription</keyword>
<dbReference type="InterPro" id="IPR013087">
    <property type="entry name" value="Znf_C2H2_type"/>
</dbReference>
<keyword evidence="7" id="KW-0238">DNA-binding</keyword>
<reference evidence="12 13" key="1">
    <citation type="submission" date="2015-04" db="EMBL/GenBank/DDBJ databases">
        <authorList>
            <person name="Syromyatnikov M.Y."/>
            <person name="Popov V.N."/>
        </authorList>
    </citation>
    <scope>NUCLEOTIDE SEQUENCE [LARGE SCALE GENOMIC DNA]</scope>
</reference>
<evidence type="ECO:0000256" key="7">
    <source>
        <dbReference type="ARBA" id="ARBA00023125"/>
    </source>
</evidence>